<accession>A0ABZ2FBK1</accession>
<dbReference type="Proteomes" id="UP001381003">
    <property type="component" value="Chromosome"/>
</dbReference>
<feature type="chain" id="PRO_5046606540" evidence="2">
    <location>
        <begin position="31"/>
        <end position="679"/>
    </location>
</feature>
<protein>
    <submittedName>
        <fullName evidence="4">TPM domain-containing protein</fullName>
    </submittedName>
</protein>
<feature type="coiled-coil region" evidence="1">
    <location>
        <begin position="521"/>
        <end position="555"/>
    </location>
</feature>
<evidence type="ECO:0000256" key="2">
    <source>
        <dbReference type="SAM" id="SignalP"/>
    </source>
</evidence>
<keyword evidence="2" id="KW-0732">Signal</keyword>
<dbReference type="RefSeq" id="WP_338537655.1">
    <property type="nucleotide sequence ID" value="NZ_CP104874.1"/>
</dbReference>
<dbReference type="Pfam" id="PF04536">
    <property type="entry name" value="TPM_phosphatase"/>
    <property type="match status" value="1"/>
</dbReference>
<sequence length="679" mass="71190">MTDRTRRLGGVLCGLAGAAALVLGASPAGATTRSAPPQVTVAAAPAEAPFSLPEQITDRADVLDEGALQDDLDTLQRERGIQLWVVYVDSFDGRSGEEWVRATYEESGFGTNDVLLAVAVEDRAYGMWAQEGAGVTPDLLTQVQTADVEPRLGRDDWDGAVTAAAQGLDERYGDSSGGSGGGILGGFNLFSFFPLLLVGMFLLPVIGKVIGAVRGRRDPRPAAPPIGQPGPVLPSVPTDQLRQQVATALVDLDNAIRASGQELSFAQAQFGEQATQQFTAALEAARGQAAEAFRIQQELDVARGAGRLVEAEERARLAQVLELTRSADAELDAQEAEFARLRDLEATVPQFLASLRTRVAEVEARVPVAQQELAGLSATHARDALTTLVANVEQAPRLIQSARGFVTTGEQHVQAGDRPSAVAAARAAEDALGQADSRLETVLSARSVLADAAAALDQALASISSDLLDATRLQANDQMTLSAVAEAQRAVEIGTRARGGGDVIGALSTLERAEHYLDTALERYRKDADRAGARVEKFDRRYEHVRSRIVTLERELDSVRGWVDAEPRTQLREASRLLSLAHGERERNLDLAAEHLTGAEVLAERVAGNLHSRDDDWGGFGGGTPRGRSGIDIGSLVLGGILSGGFGGRGGGWGGSSGGFGGGFGGGGGGGGFGGGGRF</sequence>
<keyword evidence="1" id="KW-0175">Coiled coil</keyword>
<evidence type="ECO:0000259" key="3">
    <source>
        <dbReference type="Pfam" id="PF04536"/>
    </source>
</evidence>
<dbReference type="Gene3D" id="3.10.310.50">
    <property type="match status" value="1"/>
</dbReference>
<evidence type="ECO:0000313" key="4">
    <source>
        <dbReference type="EMBL" id="WWF04179.1"/>
    </source>
</evidence>
<gene>
    <name evidence="4" type="ORF">N5P18_10790</name>
</gene>
<keyword evidence="5" id="KW-1185">Reference proteome</keyword>
<evidence type="ECO:0000256" key="1">
    <source>
        <dbReference type="SAM" id="Coils"/>
    </source>
</evidence>
<evidence type="ECO:0000313" key="5">
    <source>
        <dbReference type="Proteomes" id="UP001381003"/>
    </source>
</evidence>
<dbReference type="InterPro" id="IPR007621">
    <property type="entry name" value="TPM_dom"/>
</dbReference>
<reference evidence="4 5" key="1">
    <citation type="submission" date="2022-09" db="EMBL/GenBank/DDBJ databases">
        <title>Complete genome sequence of Janibacter terrae strain COS04-44, PCL-degrading bacteria isolated from oil spilled coast.</title>
        <authorList>
            <person name="Park H."/>
            <person name="Kim J.Y."/>
            <person name="An S.H."/>
            <person name="Lee C.M."/>
            <person name="Weon H.-Y."/>
        </authorList>
    </citation>
    <scope>NUCLEOTIDE SEQUENCE [LARGE SCALE GENOMIC DNA]</scope>
    <source>
        <strain evidence="4 5">COS04-44</strain>
    </source>
</reference>
<feature type="signal peptide" evidence="2">
    <location>
        <begin position="1"/>
        <end position="30"/>
    </location>
</feature>
<organism evidence="4 5">
    <name type="scientific">Janibacter terrae</name>
    <dbReference type="NCBI Taxonomy" id="103817"/>
    <lineage>
        <taxon>Bacteria</taxon>
        <taxon>Bacillati</taxon>
        <taxon>Actinomycetota</taxon>
        <taxon>Actinomycetes</taxon>
        <taxon>Micrococcales</taxon>
        <taxon>Intrasporangiaceae</taxon>
        <taxon>Janibacter</taxon>
    </lineage>
</organism>
<proteinExistence type="predicted"/>
<feature type="domain" description="TPM" evidence="3">
    <location>
        <begin position="56"/>
        <end position="169"/>
    </location>
</feature>
<name>A0ABZ2FBK1_9MICO</name>
<dbReference type="EMBL" id="CP104874">
    <property type="protein sequence ID" value="WWF04179.1"/>
    <property type="molecule type" value="Genomic_DNA"/>
</dbReference>